<dbReference type="GO" id="GO:0097354">
    <property type="term" value="P:prenylation"/>
    <property type="evidence" value="ECO:0007669"/>
    <property type="project" value="UniProtKB-UniRule"/>
</dbReference>
<organism evidence="12 13">
    <name type="scientific">Scylla paramamosain</name>
    <name type="common">Mud crab</name>
    <dbReference type="NCBI Taxonomy" id="85552"/>
    <lineage>
        <taxon>Eukaryota</taxon>
        <taxon>Metazoa</taxon>
        <taxon>Ecdysozoa</taxon>
        <taxon>Arthropoda</taxon>
        <taxon>Crustacea</taxon>
        <taxon>Multicrustacea</taxon>
        <taxon>Malacostraca</taxon>
        <taxon>Eumalacostraca</taxon>
        <taxon>Eucarida</taxon>
        <taxon>Decapoda</taxon>
        <taxon>Pleocyemata</taxon>
        <taxon>Brachyura</taxon>
        <taxon>Eubrachyura</taxon>
        <taxon>Portunoidea</taxon>
        <taxon>Portunidae</taxon>
        <taxon>Portuninae</taxon>
        <taxon>Scylla</taxon>
    </lineage>
</organism>
<sequence>MHGRLKIKTTAEQAAEKKKEREEKQKLYLAGLSKRASGTYDEECLKTTAQLLAANPDATTLWNIRREALLAGKSEDEESWSEVLQGELKMIVACLGKNHKSYGAWHHRCWVMENFPNPPWAAEVKLCDNYLKLDERNFHCWDYRRFVVAGSKQQPEDELKASQQLIEHNLSNYSAWHYRSKLLPLVHPPPATSPHPVAEQALIKELQMVVEAVFTDPSDQSPWFFLRWLVGRQEKGPRLLQVGYIHTQGEAGKLVCVFSQPVPQSAVPETTVDGVNGGAPLCWWAPDKSVYSRVWAADLSLPLDKEHSINLSQTGQPTRSLMVGQGVARALEWVANMEVCGEELSDTTRSTLEEVKENCTTLDELDPDNKWVMLTLVHVLWALDSRAHLPAILHYLAQLQTLDPLRHNYYADMKSKLVMETALRKHRVTEVDGDKFHVCGQDLTRVTHSHLLATTDCVDLSNNSLSSISSLCNLIACKELTLDQNEIQNLSPLSALAALQHLSVANNKIADIKQLSCLQSLTNLRHLNLKNNPVCEMEDSETRIRELLPGLQTLILR</sequence>
<dbReference type="Gene3D" id="3.80.10.10">
    <property type="entry name" value="Ribonuclease Inhibitor"/>
    <property type="match status" value="1"/>
</dbReference>
<evidence type="ECO:0000256" key="3">
    <source>
        <dbReference type="ARBA" id="ARBA00014772"/>
    </source>
</evidence>
<proteinExistence type="inferred from homology"/>
<feature type="compositionally biased region" description="Basic and acidic residues" evidence="11">
    <location>
        <begin position="14"/>
        <end position="23"/>
    </location>
</feature>
<comment type="function">
    <text evidence="10">Catalyzes the transfer of a geranyl-geranyl moiety from geranyl-geranyl pyrophosphate to cysteines occuring in specific C-terminal amino acid sequences.</text>
</comment>
<name>A0AAW0U4X5_SCYPA</name>
<keyword evidence="13" id="KW-1185">Reference proteome</keyword>
<keyword evidence="6 10" id="KW-0808">Transferase</keyword>
<dbReference type="InterPro" id="IPR032675">
    <property type="entry name" value="LRR_dom_sf"/>
</dbReference>
<evidence type="ECO:0000256" key="11">
    <source>
        <dbReference type="SAM" id="MobiDB-lite"/>
    </source>
</evidence>
<dbReference type="PROSITE" id="PS51147">
    <property type="entry name" value="PFTA"/>
    <property type="match status" value="4"/>
</dbReference>
<evidence type="ECO:0000256" key="5">
    <source>
        <dbReference type="ARBA" id="ARBA00022614"/>
    </source>
</evidence>
<evidence type="ECO:0000256" key="4">
    <source>
        <dbReference type="ARBA" id="ARBA00022602"/>
    </source>
</evidence>
<dbReference type="Gene3D" id="2.60.40.1130">
    <property type="entry name" value="Rab geranylgeranyltransferase alpha-subunit, insert domain"/>
    <property type="match status" value="1"/>
</dbReference>
<dbReference type="PANTHER" id="PTHR11129:SF2">
    <property type="entry name" value="GERANYLGERANYL TRANSFERASE TYPE-2 SUBUNIT ALPHA"/>
    <property type="match status" value="1"/>
</dbReference>
<evidence type="ECO:0000313" key="13">
    <source>
        <dbReference type="Proteomes" id="UP001487740"/>
    </source>
</evidence>
<comment type="catalytic activity">
    <reaction evidence="9 10">
        <text>geranylgeranyl diphosphate + L-cysteinyl-[protein] = S-geranylgeranyl-L-cysteinyl-[protein] + diphosphate</text>
        <dbReference type="Rhea" id="RHEA:21240"/>
        <dbReference type="Rhea" id="RHEA-COMP:10131"/>
        <dbReference type="Rhea" id="RHEA-COMP:11537"/>
        <dbReference type="ChEBI" id="CHEBI:29950"/>
        <dbReference type="ChEBI" id="CHEBI:33019"/>
        <dbReference type="ChEBI" id="CHEBI:57533"/>
        <dbReference type="ChEBI" id="CHEBI:86021"/>
        <dbReference type="EC" id="2.5.1.60"/>
    </reaction>
</comment>
<keyword evidence="4 10" id="KW-0637">Prenyltransferase</keyword>
<keyword evidence="5" id="KW-0433">Leucine-rich repeat</keyword>
<dbReference type="Pfam" id="PF12799">
    <property type="entry name" value="LRR_4"/>
    <property type="match status" value="1"/>
</dbReference>
<protein>
    <recommendedName>
        <fullName evidence="3 10">Geranylgeranyl transferase type-2 subunit alpha</fullName>
        <ecNumber evidence="2 10">2.5.1.60</ecNumber>
    </recommendedName>
    <alternativeName>
        <fullName evidence="8 10">Geranylgeranyl transferase type II subunit alpha</fullName>
    </alternativeName>
</protein>
<evidence type="ECO:0000256" key="10">
    <source>
        <dbReference type="RuleBase" id="RU367120"/>
    </source>
</evidence>
<dbReference type="PANTHER" id="PTHR11129">
    <property type="entry name" value="PROTEIN FARNESYLTRANSFERASE ALPHA SUBUNIT/RAB GERANYLGERANYL TRANSFERASE ALPHA SUBUNIT"/>
    <property type="match status" value="1"/>
</dbReference>
<dbReference type="SUPFAM" id="SSF48439">
    <property type="entry name" value="Protein prenylyltransferase"/>
    <property type="match status" value="1"/>
</dbReference>
<dbReference type="InterPro" id="IPR001611">
    <property type="entry name" value="Leu-rich_rpt"/>
</dbReference>
<evidence type="ECO:0000256" key="2">
    <source>
        <dbReference type="ARBA" id="ARBA00012656"/>
    </source>
</evidence>
<dbReference type="Pfam" id="PF01239">
    <property type="entry name" value="PPTA"/>
    <property type="match status" value="4"/>
</dbReference>
<dbReference type="InterPro" id="IPR002088">
    <property type="entry name" value="Prenyl_trans_a"/>
</dbReference>
<dbReference type="PROSITE" id="PS51450">
    <property type="entry name" value="LRR"/>
    <property type="match status" value="1"/>
</dbReference>
<evidence type="ECO:0000256" key="7">
    <source>
        <dbReference type="ARBA" id="ARBA00022737"/>
    </source>
</evidence>
<reference evidence="12 13" key="1">
    <citation type="submission" date="2023-03" db="EMBL/GenBank/DDBJ databases">
        <title>High-quality genome of Scylla paramamosain provides insights in environmental adaptation.</title>
        <authorList>
            <person name="Zhang L."/>
        </authorList>
    </citation>
    <scope>NUCLEOTIDE SEQUENCE [LARGE SCALE GENOMIC DNA]</scope>
    <source>
        <strain evidence="12">LZ_2023a</strain>
        <tissue evidence="12">Muscle</tissue>
    </source>
</reference>
<dbReference type="SUPFAM" id="SSF52058">
    <property type="entry name" value="L domain-like"/>
    <property type="match status" value="1"/>
</dbReference>
<dbReference type="EMBL" id="JARAKH010000018">
    <property type="protein sequence ID" value="KAK8394775.1"/>
    <property type="molecule type" value="Genomic_DNA"/>
</dbReference>
<dbReference type="AlphaFoldDB" id="A0AAW0U4X5"/>
<accession>A0AAW0U4X5</accession>
<dbReference type="FunFam" id="1.25.40.120:FF:000035">
    <property type="entry name" value="Geranylgeranyl transferase type-2 subunit alpha"/>
    <property type="match status" value="1"/>
</dbReference>
<evidence type="ECO:0000313" key="12">
    <source>
        <dbReference type="EMBL" id="KAK8394775.1"/>
    </source>
</evidence>
<evidence type="ECO:0000256" key="6">
    <source>
        <dbReference type="ARBA" id="ARBA00022679"/>
    </source>
</evidence>
<evidence type="ECO:0000256" key="1">
    <source>
        <dbReference type="ARBA" id="ARBA00006734"/>
    </source>
</evidence>
<comment type="similarity">
    <text evidence="1 10">Belongs to the protein prenyltransferase subunit alpha family.</text>
</comment>
<evidence type="ECO:0000256" key="9">
    <source>
        <dbReference type="ARBA" id="ARBA00047658"/>
    </source>
</evidence>
<keyword evidence="7" id="KW-0677">Repeat</keyword>
<dbReference type="Proteomes" id="UP001487740">
    <property type="component" value="Unassembled WGS sequence"/>
</dbReference>
<dbReference type="InterPro" id="IPR025875">
    <property type="entry name" value="Leu-rich_rpt_4"/>
</dbReference>
<feature type="region of interest" description="Disordered" evidence="11">
    <location>
        <begin position="1"/>
        <end position="23"/>
    </location>
</feature>
<gene>
    <name evidence="12" type="ORF">O3P69_005926</name>
</gene>
<dbReference type="GO" id="GO:0005968">
    <property type="term" value="C:Rab-protein geranylgeranyltransferase complex"/>
    <property type="evidence" value="ECO:0007669"/>
    <property type="project" value="TreeGrafter"/>
</dbReference>
<dbReference type="EC" id="2.5.1.60" evidence="2 10"/>
<dbReference type="GO" id="GO:0004663">
    <property type="term" value="F:Rab geranylgeranyltransferase activity"/>
    <property type="evidence" value="ECO:0007669"/>
    <property type="project" value="UniProtKB-UniRule"/>
</dbReference>
<dbReference type="Gene3D" id="1.25.40.120">
    <property type="entry name" value="Protein prenylyltransferase"/>
    <property type="match status" value="1"/>
</dbReference>
<evidence type="ECO:0000256" key="8">
    <source>
        <dbReference type="ARBA" id="ARBA00031267"/>
    </source>
</evidence>
<comment type="caution">
    <text evidence="12">The sequence shown here is derived from an EMBL/GenBank/DDBJ whole genome shotgun (WGS) entry which is preliminary data.</text>
</comment>